<gene>
    <name evidence="2" type="ORF">YASMINEVIRUS_496</name>
</gene>
<evidence type="ECO:0000313" key="3">
    <source>
        <dbReference type="Proteomes" id="UP000594342"/>
    </source>
</evidence>
<evidence type="ECO:0000313" key="2">
    <source>
        <dbReference type="EMBL" id="VBB18033.1"/>
    </source>
</evidence>
<comment type="caution">
    <text evidence="2">The sequence shown here is derived from an EMBL/GenBank/DDBJ whole genome shotgun (WGS) entry which is preliminary data.</text>
</comment>
<feature type="region of interest" description="Disordered" evidence="1">
    <location>
        <begin position="1"/>
        <end position="88"/>
    </location>
</feature>
<protein>
    <submittedName>
        <fullName evidence="2">Uncharacterized protein</fullName>
    </submittedName>
</protein>
<accession>A0A5K0U9G8</accession>
<name>A0A5K0U9G8_9VIRU</name>
<sequence length="491" mass="57614">MYKRDYHNNQSQMNRDQLSRPRHGFDRSNDRSFDRVYNDRNGDRPTTRTSGRPDRRDGRDDRDDRDVKDGDGRENRFGQRDNFKENYQERYRETNRELIKYIYSTLDVSTLKFDILRYEQQLSKFISGVYFLSPNYSGRNSFLVFTKLKSKYFSFMIDRRQLSYTFDKVDIDKVFVNHCNVDVDLDIYSGTILDGVYVRKGNAHEFIVTDVYVFKGTDYTHNRLDHKLFELEMYLDNINSQIRFVKDRINAKINLDLKVNKVVKATEIKSFLAKDFVEIEKNYQVRGVCFYPEMSGTKLLCLPKYDGEERFDGQNVRDYKDVKDTKDGIGSRKAVKNGSDDGSDTESEESGGSAKPKAREGLQKSKNIVKRVFVSKTDEPVYAVLKMESTKTADNYKLFALEKVKVGTTERFKKCQMDIAYIPNMKKSQWCRDITTASPDGSVFVKCIWRNDKRKWEPMEQKLDVKLPSLIDDIRKDIVEMEQSDSDSDEE</sequence>
<dbReference type="Proteomes" id="UP000594342">
    <property type="component" value="Unassembled WGS sequence"/>
</dbReference>
<reference evidence="2 3" key="1">
    <citation type="submission" date="2018-10" db="EMBL/GenBank/DDBJ databases">
        <authorList>
            <consortium name="IHU Genomes"/>
        </authorList>
    </citation>
    <scope>NUCLEOTIDE SEQUENCE [LARGE SCALE GENOMIC DNA]</scope>
    <source>
        <strain evidence="2 3">A1</strain>
    </source>
</reference>
<evidence type="ECO:0000256" key="1">
    <source>
        <dbReference type="SAM" id="MobiDB-lite"/>
    </source>
</evidence>
<dbReference type="EMBL" id="UPSH01000001">
    <property type="protein sequence ID" value="VBB18033.1"/>
    <property type="molecule type" value="Genomic_DNA"/>
</dbReference>
<keyword evidence="3" id="KW-1185">Reference proteome</keyword>
<organism evidence="2 3">
    <name type="scientific">Yasminevirus sp. GU-2018</name>
    <dbReference type="NCBI Taxonomy" id="2420051"/>
    <lineage>
        <taxon>Viruses</taxon>
        <taxon>Varidnaviria</taxon>
        <taxon>Bamfordvirae</taxon>
        <taxon>Nucleocytoviricota</taxon>
        <taxon>Megaviricetes</taxon>
        <taxon>Imitervirales</taxon>
        <taxon>Mimiviridae</taxon>
        <taxon>Klosneuvirinae</taxon>
        <taxon>Yasminevirus</taxon>
        <taxon>Yasminevirus saudimassiliense</taxon>
    </lineage>
</organism>
<dbReference type="Gene3D" id="3.30.470.30">
    <property type="entry name" value="DNA ligase/mRNA capping enzyme"/>
    <property type="match status" value="1"/>
</dbReference>
<feature type="compositionally biased region" description="Basic and acidic residues" evidence="1">
    <location>
        <begin position="17"/>
        <end position="88"/>
    </location>
</feature>
<proteinExistence type="predicted"/>
<feature type="region of interest" description="Disordered" evidence="1">
    <location>
        <begin position="322"/>
        <end position="362"/>
    </location>
</feature>